<protein>
    <submittedName>
        <fullName evidence="1">Uncharacterized protein</fullName>
    </submittedName>
</protein>
<dbReference type="EMBL" id="AWUE01015087">
    <property type="protein sequence ID" value="OMO99665.1"/>
    <property type="molecule type" value="Genomic_DNA"/>
</dbReference>
<reference evidence="2" key="1">
    <citation type="submission" date="2013-09" db="EMBL/GenBank/DDBJ databases">
        <title>Corchorus olitorius genome sequencing.</title>
        <authorList>
            <person name="Alam M."/>
            <person name="Haque M.S."/>
            <person name="Islam M.S."/>
            <person name="Emdad E.M."/>
            <person name="Islam M.M."/>
            <person name="Ahmed B."/>
            <person name="Halim A."/>
            <person name="Hossen Q.M.M."/>
            <person name="Hossain M.Z."/>
            <person name="Ahmed R."/>
            <person name="Khan M.M."/>
            <person name="Islam R."/>
            <person name="Rashid M.M."/>
            <person name="Khan S.A."/>
            <person name="Rahman M.S."/>
            <person name="Alam M."/>
            <person name="Yahiya A.S."/>
            <person name="Khan M.S."/>
            <person name="Azam M.S."/>
            <person name="Haque T."/>
            <person name="Lashkar M.Z.H."/>
            <person name="Akhand A.I."/>
            <person name="Morshed G."/>
            <person name="Roy S."/>
            <person name="Uddin K.S."/>
            <person name="Rabeya T."/>
            <person name="Hossain A.S."/>
            <person name="Chowdhury A."/>
            <person name="Snigdha A.R."/>
            <person name="Mortoza M.S."/>
            <person name="Matin S.A."/>
            <person name="Hoque S.M.E."/>
            <person name="Islam M.K."/>
            <person name="Roy D.K."/>
            <person name="Haider R."/>
            <person name="Moosa M.M."/>
            <person name="Elias S.M."/>
            <person name="Hasan A.M."/>
            <person name="Jahan S."/>
            <person name="Shafiuddin M."/>
            <person name="Mahmood N."/>
            <person name="Shommy N.S."/>
        </authorList>
    </citation>
    <scope>NUCLEOTIDE SEQUENCE [LARGE SCALE GENOMIC DNA]</scope>
    <source>
        <strain evidence="2">cv. O-4</strain>
    </source>
</reference>
<dbReference type="AlphaFoldDB" id="A0A1R3JXX2"/>
<evidence type="ECO:0000313" key="2">
    <source>
        <dbReference type="Proteomes" id="UP000187203"/>
    </source>
</evidence>
<evidence type="ECO:0000313" key="1">
    <source>
        <dbReference type="EMBL" id="OMO99665.1"/>
    </source>
</evidence>
<accession>A0A1R3JXX2</accession>
<dbReference type="Proteomes" id="UP000187203">
    <property type="component" value="Unassembled WGS sequence"/>
</dbReference>
<comment type="caution">
    <text evidence="1">The sequence shown here is derived from an EMBL/GenBank/DDBJ whole genome shotgun (WGS) entry which is preliminary data.</text>
</comment>
<organism evidence="1 2">
    <name type="scientific">Corchorus olitorius</name>
    <dbReference type="NCBI Taxonomy" id="93759"/>
    <lineage>
        <taxon>Eukaryota</taxon>
        <taxon>Viridiplantae</taxon>
        <taxon>Streptophyta</taxon>
        <taxon>Embryophyta</taxon>
        <taxon>Tracheophyta</taxon>
        <taxon>Spermatophyta</taxon>
        <taxon>Magnoliopsida</taxon>
        <taxon>eudicotyledons</taxon>
        <taxon>Gunneridae</taxon>
        <taxon>Pentapetalae</taxon>
        <taxon>rosids</taxon>
        <taxon>malvids</taxon>
        <taxon>Malvales</taxon>
        <taxon>Malvaceae</taxon>
        <taxon>Grewioideae</taxon>
        <taxon>Apeibeae</taxon>
        <taxon>Corchorus</taxon>
    </lineage>
</organism>
<name>A0A1R3JXX2_9ROSI</name>
<proteinExistence type="predicted"/>
<sequence>MAKKQFTMLQKEVEGGVDSSGRHLLKAMEVASVTI</sequence>
<keyword evidence="2" id="KW-1185">Reference proteome</keyword>
<gene>
    <name evidence="1" type="ORF">COLO4_13169</name>
</gene>